<dbReference type="AlphaFoldDB" id="A0A314Y1Q0"/>
<proteinExistence type="predicted"/>
<organism evidence="1 2">
    <name type="scientific">Prunus yedoensis var. nudiflora</name>
    <dbReference type="NCBI Taxonomy" id="2094558"/>
    <lineage>
        <taxon>Eukaryota</taxon>
        <taxon>Viridiplantae</taxon>
        <taxon>Streptophyta</taxon>
        <taxon>Embryophyta</taxon>
        <taxon>Tracheophyta</taxon>
        <taxon>Spermatophyta</taxon>
        <taxon>Magnoliopsida</taxon>
        <taxon>eudicotyledons</taxon>
        <taxon>Gunneridae</taxon>
        <taxon>Pentapetalae</taxon>
        <taxon>rosids</taxon>
        <taxon>fabids</taxon>
        <taxon>Rosales</taxon>
        <taxon>Rosaceae</taxon>
        <taxon>Amygdaloideae</taxon>
        <taxon>Amygdaleae</taxon>
        <taxon>Prunus</taxon>
    </lineage>
</organism>
<reference evidence="1 2" key="1">
    <citation type="submission" date="2018-02" db="EMBL/GenBank/DDBJ databases">
        <title>Draft genome of wild Prunus yedoensis var. nudiflora.</title>
        <authorList>
            <person name="Baek S."/>
            <person name="Kim J.-H."/>
            <person name="Choi K."/>
            <person name="Kim G.-B."/>
            <person name="Cho A."/>
            <person name="Jang H."/>
            <person name="Shin C.-H."/>
            <person name="Yu H.-J."/>
            <person name="Mun J.-H."/>
        </authorList>
    </citation>
    <scope>NUCLEOTIDE SEQUENCE [LARGE SCALE GENOMIC DNA]</scope>
    <source>
        <strain evidence="2">cv. Jeju island</strain>
        <tissue evidence="1">Leaf</tissue>
    </source>
</reference>
<sequence length="50" mass="5776">MKFYSCNKWANQNDLLSMCCPYQCYLVQPLSTLTGMKIKHKILGVKGTYL</sequence>
<accession>A0A314Y1Q0</accession>
<comment type="caution">
    <text evidence="1">The sequence shown here is derived from an EMBL/GenBank/DDBJ whole genome shotgun (WGS) entry which is preliminary data.</text>
</comment>
<keyword evidence="2" id="KW-1185">Reference proteome</keyword>
<dbReference type="Proteomes" id="UP000250321">
    <property type="component" value="Unassembled WGS sequence"/>
</dbReference>
<protein>
    <submittedName>
        <fullName evidence="1">Uncharacterized protein</fullName>
    </submittedName>
</protein>
<dbReference type="EMBL" id="PJQY01001645">
    <property type="protein sequence ID" value="PQQ00842.1"/>
    <property type="molecule type" value="Genomic_DNA"/>
</dbReference>
<evidence type="ECO:0000313" key="2">
    <source>
        <dbReference type="Proteomes" id="UP000250321"/>
    </source>
</evidence>
<evidence type="ECO:0000313" key="1">
    <source>
        <dbReference type="EMBL" id="PQQ00842.1"/>
    </source>
</evidence>
<gene>
    <name evidence="1" type="ORF">Pyn_39721</name>
</gene>
<name>A0A314Y1Q0_PRUYE</name>